<keyword evidence="1" id="KW-0285">Flavoprotein</keyword>
<dbReference type="InterPro" id="IPR036188">
    <property type="entry name" value="FAD/NAD-bd_sf"/>
</dbReference>
<keyword evidence="6" id="KW-1185">Reference proteome</keyword>
<evidence type="ECO:0000256" key="1">
    <source>
        <dbReference type="ARBA" id="ARBA00022630"/>
    </source>
</evidence>
<dbReference type="OrthoDB" id="9813348at2"/>
<evidence type="ECO:0000313" key="5">
    <source>
        <dbReference type="EMBL" id="PKZ41183.1"/>
    </source>
</evidence>
<name>A0A2I1P989_9MICO</name>
<evidence type="ECO:0000259" key="4">
    <source>
        <dbReference type="Pfam" id="PF00890"/>
    </source>
</evidence>
<dbReference type="InterPro" id="IPR027477">
    <property type="entry name" value="Succ_DH/fumarate_Rdtase_cat_sf"/>
</dbReference>
<dbReference type="Gene3D" id="3.90.700.10">
    <property type="entry name" value="Succinate dehydrogenase/fumarate reductase flavoprotein, catalytic domain"/>
    <property type="match status" value="1"/>
</dbReference>
<comment type="caution">
    <text evidence="5">The sequence shown here is derived from an EMBL/GenBank/DDBJ whole genome shotgun (WGS) entry which is preliminary data.</text>
</comment>
<dbReference type="Gene3D" id="3.50.50.60">
    <property type="entry name" value="FAD/NAD(P)-binding domain"/>
    <property type="match status" value="1"/>
</dbReference>
<gene>
    <name evidence="5" type="ORF">CYJ76_09015</name>
</gene>
<feature type="compositionally biased region" description="Low complexity" evidence="3">
    <location>
        <begin position="225"/>
        <end position="240"/>
    </location>
</feature>
<organism evidence="5 6">
    <name type="scientific">Kytococcus schroeteri</name>
    <dbReference type="NCBI Taxonomy" id="138300"/>
    <lineage>
        <taxon>Bacteria</taxon>
        <taxon>Bacillati</taxon>
        <taxon>Actinomycetota</taxon>
        <taxon>Actinomycetes</taxon>
        <taxon>Micrococcales</taxon>
        <taxon>Kytococcaceae</taxon>
        <taxon>Kytococcus</taxon>
    </lineage>
</organism>
<feature type="domain" description="FAD-dependent oxidoreductase 2 FAD-binding" evidence="4">
    <location>
        <begin position="25"/>
        <end position="567"/>
    </location>
</feature>
<dbReference type="AlphaFoldDB" id="A0A2I1P989"/>
<sequence>MSPASSSFRPTSSRAPGAGATPPADAVVVGHGLAGLVCASELLAAGRTVTLVDASPETDLGGQAWWSFGGLFLVDSPQQRRLRVKDSLELAWADWERTAGWDRTEDALGRQWARAYVEWAHRGKREWLATKGIRSFPVVGWAERGDNRGPGVENTGPGNSVPRFHITWGTGPGLVQPFVDDLRRGIEAGRATYLPGHRVVELLREGDRMVGVRAEVLELLGDDGGATAPGTGTGATLPTGERGRARATRVTGETELRGGAVVLATGGIGGNDAMMRGAWPQRLGALPEDLLHGVPAYVDGSGLELGAQAGAAWVNTDRMWAYTEGLGNPDPVWHRHGIRILPGPSSLWLDADGHRLPAPLFPGTDTLGTLEHLQATGAEHSWFVTNRRIVGKEFALSGSEQNPDLTGRSVRGVLGRVRTDVPAPVQAFVDAGDDVIEADDLETLLARMEAMGGRPLDRAAVREAVAAHGREDDPQRRLLRDARTYLGDKLVRSVAPHDLQDPAAGPLMAVRLRILSRKTLGGLATRLDGAVLDAAGEPVPGLFAAGEVSGFGGGGVHGYRSLEGTFLGGCLFTGRRAAAGVIAG</sequence>
<dbReference type="RefSeq" id="WP_101849900.1">
    <property type="nucleotide sequence ID" value="NZ_PKIZ01000017.1"/>
</dbReference>
<evidence type="ECO:0000256" key="3">
    <source>
        <dbReference type="SAM" id="MobiDB-lite"/>
    </source>
</evidence>
<dbReference type="Proteomes" id="UP000234206">
    <property type="component" value="Unassembled WGS sequence"/>
</dbReference>
<proteinExistence type="predicted"/>
<reference evidence="5 6" key="1">
    <citation type="submission" date="2017-12" db="EMBL/GenBank/DDBJ databases">
        <title>Phylogenetic diversity of female urinary microbiome.</title>
        <authorList>
            <person name="Thomas-White K."/>
            <person name="Wolfe A.J."/>
        </authorList>
    </citation>
    <scope>NUCLEOTIDE SEQUENCE [LARGE SCALE GENOMIC DNA]</scope>
    <source>
        <strain evidence="5 6">UMB1298</strain>
    </source>
</reference>
<protein>
    <submittedName>
        <fullName evidence="5">FAD-binding dehydrogenase</fullName>
    </submittedName>
</protein>
<dbReference type="InterPro" id="IPR003953">
    <property type="entry name" value="FAD-dep_OxRdtase_2_FAD-bd"/>
</dbReference>
<feature type="region of interest" description="Disordered" evidence="3">
    <location>
        <begin position="1"/>
        <end position="22"/>
    </location>
</feature>
<dbReference type="SUPFAM" id="SSF51905">
    <property type="entry name" value="FAD/NAD(P)-binding domain"/>
    <property type="match status" value="1"/>
</dbReference>
<accession>A0A2I1P989</accession>
<evidence type="ECO:0000256" key="2">
    <source>
        <dbReference type="ARBA" id="ARBA00023002"/>
    </source>
</evidence>
<dbReference type="GO" id="GO:0033765">
    <property type="term" value="F:steroid dehydrogenase activity, acting on the CH-CH group of donors"/>
    <property type="evidence" value="ECO:0007669"/>
    <property type="project" value="UniProtKB-ARBA"/>
</dbReference>
<evidence type="ECO:0000313" key="6">
    <source>
        <dbReference type="Proteomes" id="UP000234206"/>
    </source>
</evidence>
<dbReference type="PANTHER" id="PTHR43260">
    <property type="entry name" value="3-KETOSTEROID-DELTA-1-DEHYDROGENASE"/>
    <property type="match status" value="1"/>
</dbReference>
<dbReference type="InterPro" id="IPR014614">
    <property type="entry name" value="KsdD_DH"/>
</dbReference>
<dbReference type="EMBL" id="PKIZ01000017">
    <property type="protein sequence ID" value="PKZ41183.1"/>
    <property type="molecule type" value="Genomic_DNA"/>
</dbReference>
<dbReference type="PIRSF" id="PIRSF036654">
    <property type="entry name" value="UCP036654"/>
    <property type="match status" value="1"/>
</dbReference>
<feature type="region of interest" description="Disordered" evidence="3">
    <location>
        <begin position="223"/>
        <end position="245"/>
    </location>
</feature>
<dbReference type="PANTHER" id="PTHR43260:SF1">
    <property type="entry name" value="KSDD-LIKE STEROID DEHYDROGENASE RV0785"/>
    <property type="match status" value="1"/>
</dbReference>
<dbReference type="Pfam" id="PF00890">
    <property type="entry name" value="FAD_binding_2"/>
    <property type="match status" value="1"/>
</dbReference>
<keyword evidence="2" id="KW-0560">Oxidoreductase</keyword>
<dbReference type="NCBIfam" id="NF009472">
    <property type="entry name" value="PRK12834.1"/>
    <property type="match status" value="1"/>
</dbReference>